<keyword evidence="4" id="KW-0832">Ubl conjugation</keyword>
<evidence type="ECO:0000256" key="7">
    <source>
        <dbReference type="SAM" id="MobiDB-lite"/>
    </source>
</evidence>
<dbReference type="CDD" id="cd22673">
    <property type="entry name" value="FHA_Ki67"/>
    <property type="match status" value="1"/>
</dbReference>
<dbReference type="Proteomes" id="UP001140094">
    <property type="component" value="Unassembled WGS sequence"/>
</dbReference>
<keyword evidence="3" id="KW-0597">Phosphoprotein</keyword>
<feature type="compositionally biased region" description="Polar residues" evidence="7">
    <location>
        <begin position="415"/>
        <end position="427"/>
    </location>
</feature>
<feature type="compositionally biased region" description="Low complexity" evidence="7">
    <location>
        <begin position="455"/>
        <end position="474"/>
    </location>
</feature>
<evidence type="ECO:0000256" key="3">
    <source>
        <dbReference type="ARBA" id="ARBA00022553"/>
    </source>
</evidence>
<feature type="compositionally biased region" description="Low complexity" evidence="7">
    <location>
        <begin position="105"/>
        <end position="118"/>
    </location>
</feature>
<dbReference type="PROSITE" id="PS50006">
    <property type="entry name" value="FHA_DOMAIN"/>
    <property type="match status" value="1"/>
</dbReference>
<feature type="region of interest" description="Disordered" evidence="7">
    <location>
        <begin position="1061"/>
        <end position="1255"/>
    </location>
</feature>
<feature type="compositionally biased region" description="Polar residues" evidence="7">
    <location>
        <begin position="876"/>
        <end position="886"/>
    </location>
</feature>
<dbReference type="GO" id="GO:0051983">
    <property type="term" value="P:regulation of chromosome segregation"/>
    <property type="evidence" value="ECO:0007669"/>
    <property type="project" value="TreeGrafter"/>
</dbReference>
<dbReference type="EMBL" id="JANBUO010000296">
    <property type="protein sequence ID" value="KAJ2805365.1"/>
    <property type="molecule type" value="Genomic_DNA"/>
</dbReference>
<feature type="compositionally biased region" description="Polar residues" evidence="7">
    <location>
        <begin position="330"/>
        <end position="353"/>
    </location>
</feature>
<feature type="region of interest" description="Disordered" evidence="7">
    <location>
        <begin position="1449"/>
        <end position="1475"/>
    </location>
</feature>
<feature type="region of interest" description="Disordered" evidence="7">
    <location>
        <begin position="445"/>
        <end position="606"/>
    </location>
</feature>
<reference evidence="9" key="1">
    <citation type="submission" date="2022-07" db="EMBL/GenBank/DDBJ databases">
        <title>Phylogenomic reconstructions and comparative analyses of Kickxellomycotina fungi.</title>
        <authorList>
            <person name="Reynolds N.K."/>
            <person name="Stajich J.E."/>
            <person name="Barry K."/>
            <person name="Grigoriev I.V."/>
            <person name="Crous P."/>
            <person name="Smith M.E."/>
        </authorList>
    </citation>
    <scope>NUCLEOTIDE SEQUENCE</scope>
    <source>
        <strain evidence="9">NRRL 1565</strain>
    </source>
</reference>
<feature type="compositionally biased region" description="Basic residues" evidence="7">
    <location>
        <begin position="1309"/>
        <end position="1325"/>
    </location>
</feature>
<gene>
    <name evidence="9" type="primary">MKI67</name>
    <name evidence="9" type="ORF">H4R20_002119</name>
</gene>
<feature type="compositionally biased region" description="Basic and acidic residues" evidence="7">
    <location>
        <begin position="1769"/>
        <end position="1786"/>
    </location>
</feature>
<feature type="compositionally biased region" description="Low complexity" evidence="7">
    <location>
        <begin position="713"/>
        <end position="723"/>
    </location>
</feature>
<feature type="region of interest" description="Disordered" evidence="7">
    <location>
        <begin position="876"/>
        <end position="1038"/>
    </location>
</feature>
<dbReference type="Pfam" id="PF00498">
    <property type="entry name" value="FHA"/>
    <property type="match status" value="1"/>
</dbReference>
<evidence type="ECO:0000256" key="1">
    <source>
        <dbReference type="ARBA" id="ARBA00004123"/>
    </source>
</evidence>
<feature type="compositionally biased region" description="Basic and acidic residues" evidence="7">
    <location>
        <begin position="1081"/>
        <end position="1090"/>
    </location>
</feature>
<feature type="region of interest" description="Disordered" evidence="7">
    <location>
        <begin position="763"/>
        <end position="808"/>
    </location>
</feature>
<feature type="region of interest" description="Disordered" evidence="7">
    <location>
        <begin position="190"/>
        <end position="249"/>
    </location>
</feature>
<feature type="compositionally biased region" description="Polar residues" evidence="7">
    <location>
        <begin position="988"/>
        <end position="997"/>
    </location>
</feature>
<feature type="compositionally biased region" description="Basic and acidic residues" evidence="7">
    <location>
        <begin position="998"/>
        <end position="1014"/>
    </location>
</feature>
<sequence>MSAPKYGYLVVVSRSGVDGKAFPIHNNRVLIGRKETCDIRMQIPQVSKEHCVIRVVNDKVVLTNLSENCTSINADTLEAGQQRALSKGDVITIVGRSLRYEKSLTTSRVASAASTTGANPQPQAQKQEQRAVVLRTPQSAIPSRMIDRPLMRREPIAGAQSVGRAGNRVPRDPETARKFRLWEQHYSVKAKSEADGMESMDSNGSVSDILDESLPPGLLLDSSADSSMVGNNGVKPESDNPFDGPESDVSAFRSMADSVRNWNAGARRQNITQQQQQDRRLSTESSDLRDIESDDGVREEVTQIMEEISQMAHESRAHTPLASRARRNKSTANARESTPLSPTSTRVSGKQIQSVRTDRRRSRSLPRGLESAPNTRSGKSSSQKASSTEIPSEPLVRGVDSYGSEEETARATIGVSPTSPYSRSPTLEMQRRMEQARLTPVKRTAPPLYYGSLPRSARLSNSTRAASANANHTAQSPAMRTPTRKISRSGTATSSLSTGNGRKAGDSIPTKGLQLTSPLKRTLSCSGQSSGPLRSRAMVIRTVRPSMQATTNGSATARTAGEDAGESSDEIPTEPEPSSDSDVEESHRKQSPQQPTMPSQTPPAHPSIAAVAAVTPHMRQILLKDVSSTARKSVRFGPPLSPELFDAQAPPSTPIRRGTPMQIARMSSILRQQSESMLHSATPLPFHRGRRTGRIGKQPATVAVPRNRRLFRNHSSSNSSSGNGTDGNGAGVVDPSLLQSLLQPKRTRRHEMMEYLARLEDSNWNLGSPSEKAKQQPQHLRKERTEENLLLNSTAETSTGTDTDGAADRRLSQTGLLMDEIFDMEGASADIDEHQMSYSPLPMPLAENSDGNVPATPGSTLPSMSPMTRALVSAAEQSTANHTLLETITPKRLGRAIEESEPPEEKESALPEPEIVGIESPSTIGSPADRQRKRQRRRSLRSGDSVRRASMESPVFLPRNNDGSPSLVVQTRHRRLSNGIVPPPTPLFSDTSPSSKQQSEDSVQKTETASAHKDRKDRRRTAPQLGDGSLDGASASSTDAMGEIGASIAAMAAALGEDVPVMFGGKTKPAPKDDIADDSTEEQKNAREEQSEQEDWEPVPLSPSLALTTEQPLGLAEAMRMLESDGPLSDVEDGANSSDAGDAQESPLPLPSTGGDTTEDGEGANGAHRRRTIAGSGIPGHSTSDGNRLHLSRRSLGAPVSASELLLREQTELQSRLSANNSAESSMHTATASPPPSLGKRMRENSSSSSALRHQRRQTIALENIAFAENDQDNDKLQQEVEGRDEDGLEDDTADLLVRRQRLRRLQERRRRRQTVAELKRRRSSWRGWMPSASASPQVSGGDGGPVLQQLLSSPPQSPLLSSTTLDTAAGHVPSLPMDTRDSLPQPHVLPQPLTTDTDKSGDTAALASSPPALSLELQQQNHSRITGTIIATTTTPPASAMYPPPAWNLSAAPESNDAFSRSLPRTSDSDGRTLPKRRRITDYVTGALGLAKGNRRDSSLDGPFVDVELASATTSKTRKKEATEVEQPQYAYPPRPVPIDAGWEHVDASDILADAQSNIGNSAELDKSHLDETESAGIAATRLDGDEPTGMYDDNLSDIVVEISQQHHQAVELHAVSHKGDESSASPLLSSSADAREEKAEPQASTTSDDADTERDLPKREPDIRANADRASALNEQRDATLINVHRQSAAKANSATLLSPPRTRARATRNTQSSKNEISAEDPHRRSAATTRSSKLPSTSRELADLPSSEDVVQDSVVVGGHALRKQSVERDEQLNVKEAEPAKKPARRGRPPKKSQLKTAAAAVEKEVPKAEIVSPVRTRSGRKRKADSIEQPPQPPAAVPVVAAAPAAAPVKRGRGRPPKAAKVPAATTTSVETAPKTAPKAASKAASKPATRTAGRRGAKAAANALPISPPKTRTSKRTKRS</sequence>
<evidence type="ECO:0000256" key="6">
    <source>
        <dbReference type="ARBA" id="ARBA00023306"/>
    </source>
</evidence>
<organism evidence="9 10">
    <name type="scientific">Coemansia guatemalensis</name>
    <dbReference type="NCBI Taxonomy" id="2761395"/>
    <lineage>
        <taxon>Eukaryota</taxon>
        <taxon>Fungi</taxon>
        <taxon>Fungi incertae sedis</taxon>
        <taxon>Zoopagomycota</taxon>
        <taxon>Kickxellomycotina</taxon>
        <taxon>Kickxellomycetes</taxon>
        <taxon>Kickxellales</taxon>
        <taxon>Kickxellaceae</taxon>
        <taxon>Coemansia</taxon>
    </lineage>
</organism>
<protein>
    <submittedName>
        <fullName evidence="9">Antigen identified by monoclonal antibody Ki-67</fullName>
    </submittedName>
</protein>
<feature type="compositionally biased region" description="Low complexity" evidence="7">
    <location>
        <begin position="1348"/>
        <end position="1363"/>
    </location>
</feature>
<feature type="compositionally biased region" description="Low complexity" evidence="7">
    <location>
        <begin position="1751"/>
        <end position="1761"/>
    </location>
</feature>
<evidence type="ECO:0000313" key="9">
    <source>
        <dbReference type="EMBL" id="KAJ2805365.1"/>
    </source>
</evidence>
<feature type="compositionally biased region" description="Basic and acidic residues" evidence="7">
    <location>
        <begin position="895"/>
        <end position="909"/>
    </location>
</feature>
<feature type="compositionally biased region" description="Low complexity" evidence="7">
    <location>
        <begin position="793"/>
        <end position="804"/>
    </location>
</feature>
<feature type="compositionally biased region" description="Basic and acidic residues" evidence="7">
    <location>
        <begin position="277"/>
        <end position="298"/>
    </location>
</feature>
<feature type="compositionally biased region" description="Basic and acidic residues" evidence="7">
    <location>
        <begin position="1655"/>
        <end position="1669"/>
    </location>
</feature>
<evidence type="ECO:0000256" key="4">
    <source>
        <dbReference type="ARBA" id="ARBA00022843"/>
    </source>
</evidence>
<comment type="subcellular location">
    <subcellularLocation>
        <location evidence="1">Nucleus</location>
    </subcellularLocation>
</comment>
<feature type="compositionally biased region" description="Low complexity" evidence="7">
    <location>
        <begin position="1025"/>
        <end position="1038"/>
    </location>
</feature>
<dbReference type="GO" id="GO:0005634">
    <property type="term" value="C:nucleus"/>
    <property type="evidence" value="ECO:0007669"/>
    <property type="project" value="UniProtKB-SubCell"/>
</dbReference>
<dbReference type="InterPro" id="IPR000253">
    <property type="entry name" value="FHA_dom"/>
</dbReference>
<name>A0A9W8HXU5_9FUNG</name>
<evidence type="ECO:0000259" key="8">
    <source>
        <dbReference type="PROSITE" id="PS50006"/>
    </source>
</evidence>
<feature type="compositionally biased region" description="Polar residues" evidence="7">
    <location>
        <begin position="1458"/>
        <end position="1467"/>
    </location>
</feature>
<keyword evidence="10" id="KW-1185">Reference proteome</keyword>
<feature type="compositionally biased region" description="Low complexity" evidence="7">
    <location>
        <begin position="1624"/>
        <end position="1634"/>
    </location>
</feature>
<evidence type="ECO:0000313" key="10">
    <source>
        <dbReference type="Proteomes" id="UP001140094"/>
    </source>
</evidence>
<feature type="compositionally biased region" description="Low complexity" evidence="7">
    <location>
        <begin position="1843"/>
        <end position="1855"/>
    </location>
</feature>
<dbReference type="SUPFAM" id="SSF49879">
    <property type="entry name" value="SMAD/FHA domain"/>
    <property type="match status" value="1"/>
</dbReference>
<feature type="region of interest" description="Disordered" evidence="7">
    <location>
        <begin position="263"/>
        <end position="298"/>
    </location>
</feature>
<accession>A0A9W8HXU5</accession>
<feature type="compositionally biased region" description="Low complexity" evidence="7">
    <location>
        <begin position="267"/>
        <end position="276"/>
    </location>
</feature>
<feature type="compositionally biased region" description="Polar residues" evidence="7">
    <location>
        <begin position="488"/>
        <end position="500"/>
    </location>
</feature>
<keyword evidence="2" id="KW-1017">Isopeptide bond</keyword>
<evidence type="ECO:0000256" key="2">
    <source>
        <dbReference type="ARBA" id="ARBA00022499"/>
    </source>
</evidence>
<feature type="compositionally biased region" description="Polar residues" evidence="7">
    <location>
        <begin position="545"/>
        <end position="557"/>
    </location>
</feature>
<dbReference type="PANTHER" id="PTHR21603">
    <property type="entry name" value="ANTIGEN KI-67-LIKE PROTEIN"/>
    <property type="match status" value="1"/>
</dbReference>
<feature type="compositionally biased region" description="Low complexity" evidence="7">
    <location>
        <begin position="1865"/>
        <end position="1898"/>
    </location>
</feature>
<dbReference type="InterPro" id="IPR008984">
    <property type="entry name" value="SMAD_FHA_dom_sf"/>
</dbReference>
<dbReference type="InterPro" id="IPR029334">
    <property type="entry name" value="PP1-bd"/>
</dbReference>
<feature type="compositionally biased region" description="Polar residues" evidence="7">
    <location>
        <begin position="1730"/>
        <end position="1743"/>
    </location>
</feature>
<proteinExistence type="predicted"/>
<feature type="compositionally biased region" description="Basic residues" evidence="7">
    <location>
        <begin position="931"/>
        <end position="940"/>
    </location>
</feature>
<dbReference type="SMART" id="SM00240">
    <property type="entry name" value="FHA"/>
    <property type="match status" value="1"/>
</dbReference>
<comment type="caution">
    <text evidence="9">The sequence shown here is derived from an EMBL/GenBank/DDBJ whole genome shotgun (WGS) entry which is preliminary data.</text>
</comment>
<feature type="domain" description="FHA" evidence="8">
    <location>
        <begin position="29"/>
        <end position="77"/>
    </location>
</feature>
<dbReference type="Pfam" id="PF15276">
    <property type="entry name" value="PP1_bind"/>
    <property type="match status" value="1"/>
</dbReference>
<keyword evidence="5" id="KW-0539">Nucleus</keyword>
<dbReference type="GO" id="GO:0007088">
    <property type="term" value="P:regulation of mitotic nuclear division"/>
    <property type="evidence" value="ECO:0007669"/>
    <property type="project" value="TreeGrafter"/>
</dbReference>
<keyword evidence="6" id="KW-0131">Cell cycle</keyword>
<dbReference type="PANTHER" id="PTHR21603:SF17">
    <property type="entry name" value="PROLIFERATION MARKER PROTEIN KI-67"/>
    <property type="match status" value="1"/>
</dbReference>
<feature type="region of interest" description="Disordered" evidence="7">
    <location>
        <begin position="1616"/>
        <end position="1927"/>
    </location>
</feature>
<feature type="compositionally biased region" description="Polar residues" evidence="7">
    <location>
        <begin position="1212"/>
        <end position="1232"/>
    </location>
</feature>
<dbReference type="OrthoDB" id="6288785at2759"/>
<feature type="region of interest" description="Disordered" evidence="7">
    <location>
        <begin position="311"/>
        <end position="430"/>
    </location>
</feature>
<feature type="region of interest" description="Disordered" evidence="7">
    <location>
        <begin position="706"/>
        <end position="734"/>
    </location>
</feature>
<evidence type="ECO:0000256" key="5">
    <source>
        <dbReference type="ARBA" id="ARBA00023242"/>
    </source>
</evidence>
<feature type="region of interest" description="Disordered" evidence="7">
    <location>
        <begin position="157"/>
        <end position="176"/>
    </location>
</feature>
<feature type="compositionally biased region" description="Polar residues" evidence="7">
    <location>
        <begin position="513"/>
        <end position="532"/>
    </location>
</feature>
<dbReference type="GO" id="GO:0005694">
    <property type="term" value="C:chromosome"/>
    <property type="evidence" value="ECO:0007669"/>
    <property type="project" value="TreeGrafter"/>
</dbReference>
<feature type="region of interest" description="Disordered" evidence="7">
    <location>
        <begin position="105"/>
        <end position="130"/>
    </location>
</feature>
<feature type="compositionally biased region" description="Low complexity" evidence="7">
    <location>
        <begin position="377"/>
        <end position="387"/>
    </location>
</feature>
<feature type="region of interest" description="Disordered" evidence="7">
    <location>
        <begin position="1309"/>
        <end position="1409"/>
    </location>
</feature>
<feature type="compositionally biased region" description="Acidic residues" evidence="7">
    <location>
        <begin position="563"/>
        <end position="583"/>
    </location>
</feature>
<feature type="compositionally biased region" description="Basic residues" evidence="7">
    <location>
        <begin position="1787"/>
        <end position="1799"/>
    </location>
</feature>
<dbReference type="Gene3D" id="2.60.200.20">
    <property type="match status" value="1"/>
</dbReference>